<sequence>MQTLWLKLMKRAFGTNFHAKLFALRFRSLGRFFLLKLEACPMVYRGLLFRRRAYPTLNTHIQPKGRAMKKLYIGIDVHKDSIVVALAFSDQAEPTLLGKVSADLFPTPAMPCWRGARRAPGRTASAPPRAARMEPRPPRRGLKIHEEPGGSLCAMRAIASQLCGQQNRPHRFLKRRGLSVPAAPGRLCRKRSGGGRGYGCCQTGRIGIHLIDHDCS</sequence>
<dbReference type="Proteomes" id="UP000366872">
    <property type="component" value="Unassembled WGS sequence"/>
</dbReference>
<accession>A0A6C2TX49</accession>
<evidence type="ECO:0000256" key="1">
    <source>
        <dbReference type="SAM" id="MobiDB-lite"/>
    </source>
</evidence>
<dbReference type="AlphaFoldDB" id="A0A6C2TX49"/>
<dbReference type="EMBL" id="CAAHFG010000001">
    <property type="protein sequence ID" value="VGO11891.1"/>
    <property type="molecule type" value="Genomic_DNA"/>
</dbReference>
<reference evidence="2 3" key="1">
    <citation type="submission" date="2019-04" db="EMBL/GenBank/DDBJ databases">
        <authorList>
            <person name="Van Vliet M D."/>
        </authorList>
    </citation>
    <scope>NUCLEOTIDE SEQUENCE [LARGE SCALE GENOMIC DNA]</scope>
    <source>
        <strain evidence="2 3">F1</strain>
    </source>
</reference>
<evidence type="ECO:0000313" key="3">
    <source>
        <dbReference type="Proteomes" id="UP000366872"/>
    </source>
</evidence>
<evidence type="ECO:0000313" key="2">
    <source>
        <dbReference type="EMBL" id="VGO11891.1"/>
    </source>
</evidence>
<organism evidence="2 3">
    <name type="scientific">Pontiella desulfatans</name>
    <dbReference type="NCBI Taxonomy" id="2750659"/>
    <lineage>
        <taxon>Bacteria</taxon>
        <taxon>Pseudomonadati</taxon>
        <taxon>Kiritimatiellota</taxon>
        <taxon>Kiritimatiellia</taxon>
        <taxon>Kiritimatiellales</taxon>
        <taxon>Pontiellaceae</taxon>
        <taxon>Pontiella</taxon>
    </lineage>
</organism>
<gene>
    <name evidence="2" type="ORF">PDESU_00439</name>
</gene>
<keyword evidence="3" id="KW-1185">Reference proteome</keyword>
<feature type="compositionally biased region" description="Basic and acidic residues" evidence="1">
    <location>
        <begin position="131"/>
        <end position="144"/>
    </location>
</feature>
<feature type="region of interest" description="Disordered" evidence="1">
    <location>
        <begin position="116"/>
        <end position="144"/>
    </location>
</feature>
<proteinExistence type="predicted"/>
<protein>
    <submittedName>
        <fullName evidence="2">Uncharacterized protein</fullName>
    </submittedName>
</protein>
<name>A0A6C2TX49_PONDE</name>